<proteinExistence type="predicted"/>
<evidence type="ECO:0000313" key="3">
    <source>
        <dbReference type="Proteomes" id="UP001642409"/>
    </source>
</evidence>
<accession>A0AA86V6Z1</accession>
<reference evidence="2 3" key="2">
    <citation type="submission" date="2024-07" db="EMBL/GenBank/DDBJ databases">
        <authorList>
            <person name="Akdeniz Z."/>
        </authorList>
    </citation>
    <scope>NUCLEOTIDE SEQUENCE [LARGE SCALE GENOMIC DNA]</scope>
</reference>
<keyword evidence="3" id="KW-1185">Reference proteome</keyword>
<name>A0AA86V6Z1_9EUKA</name>
<dbReference type="Proteomes" id="UP001642409">
    <property type="component" value="Unassembled WGS sequence"/>
</dbReference>
<dbReference type="EMBL" id="CAXDID020000017">
    <property type="protein sequence ID" value="CAL5984433.1"/>
    <property type="molecule type" value="Genomic_DNA"/>
</dbReference>
<reference evidence="1" key="1">
    <citation type="submission" date="2023-06" db="EMBL/GenBank/DDBJ databases">
        <authorList>
            <person name="Kurt Z."/>
        </authorList>
    </citation>
    <scope>NUCLEOTIDE SEQUENCE</scope>
</reference>
<evidence type="ECO:0000313" key="1">
    <source>
        <dbReference type="EMBL" id="CAI9978687.1"/>
    </source>
</evidence>
<organism evidence="1">
    <name type="scientific">Hexamita inflata</name>
    <dbReference type="NCBI Taxonomy" id="28002"/>
    <lineage>
        <taxon>Eukaryota</taxon>
        <taxon>Metamonada</taxon>
        <taxon>Diplomonadida</taxon>
        <taxon>Hexamitidae</taxon>
        <taxon>Hexamitinae</taxon>
        <taxon>Hexamita</taxon>
    </lineage>
</organism>
<sequence length="246" mass="28975">MSFQFEEEDDEPQLSSKMSKLSLDAIVEPRLSLSSLLSLKAMLTFQASNLRDKLVTKRNILRRMQDLTLNHLDTKILDIQNTFQIMQLDFEYRFNNLRRIRDLRTGTHFNSRKVQFYEKVNSQLHTRLQKIDLSSVYQQKKQLKALSAQIPLQMLKISKLQLRKVLLKQIHTKQLKLNSLQAKKLPDPNSNPFNSQITLSYFRTNINVQKQKVQNLKNAVEKMRVARALRKMLIKIILELKTKKLV</sequence>
<dbReference type="EMBL" id="CATOUU010001186">
    <property type="protein sequence ID" value="CAI9978687.1"/>
    <property type="molecule type" value="Genomic_DNA"/>
</dbReference>
<dbReference type="AlphaFoldDB" id="A0AA86V6Z1"/>
<protein>
    <submittedName>
        <fullName evidence="2">Hypothetical_protein</fullName>
    </submittedName>
</protein>
<evidence type="ECO:0000313" key="2">
    <source>
        <dbReference type="EMBL" id="CAL5984433.1"/>
    </source>
</evidence>
<comment type="caution">
    <text evidence="1">The sequence shown here is derived from an EMBL/GenBank/DDBJ whole genome shotgun (WGS) entry which is preliminary data.</text>
</comment>
<gene>
    <name evidence="1" type="ORF">HINF_LOCUS66332</name>
    <name evidence="2" type="ORF">HINF_LOCUS8097</name>
</gene>